<evidence type="ECO:0000256" key="1">
    <source>
        <dbReference type="SAM" id="MobiDB-lite"/>
    </source>
</evidence>
<comment type="caution">
    <text evidence="3">The sequence shown here is derived from an EMBL/GenBank/DDBJ whole genome shotgun (WGS) entry which is preliminary data.</text>
</comment>
<dbReference type="Pfam" id="PF01717">
    <property type="entry name" value="Meth_synt_2"/>
    <property type="match status" value="1"/>
</dbReference>
<dbReference type="CDD" id="cd03311">
    <property type="entry name" value="CIMS_C_terminal_like"/>
    <property type="match status" value="1"/>
</dbReference>
<evidence type="ECO:0000313" key="4">
    <source>
        <dbReference type="Proteomes" id="UP001556692"/>
    </source>
</evidence>
<feature type="region of interest" description="Disordered" evidence="1">
    <location>
        <begin position="1"/>
        <end position="20"/>
    </location>
</feature>
<evidence type="ECO:0000259" key="2">
    <source>
        <dbReference type="Pfam" id="PF01717"/>
    </source>
</evidence>
<dbReference type="InterPro" id="IPR038071">
    <property type="entry name" value="UROD/MetE-like_sf"/>
</dbReference>
<organism evidence="3 4">
    <name type="scientific">Aquibium pacificus</name>
    <dbReference type="NCBI Taxonomy" id="3153579"/>
    <lineage>
        <taxon>Bacteria</taxon>
        <taxon>Pseudomonadati</taxon>
        <taxon>Pseudomonadota</taxon>
        <taxon>Alphaproteobacteria</taxon>
        <taxon>Hyphomicrobiales</taxon>
        <taxon>Phyllobacteriaceae</taxon>
        <taxon>Aquibium</taxon>
    </lineage>
</organism>
<accession>A0ABV3SD89</accession>
<reference evidence="3 4" key="1">
    <citation type="submission" date="2024-05" db="EMBL/GenBank/DDBJ databases">
        <authorList>
            <person name="Jiang F."/>
        </authorList>
    </citation>
    <scope>NUCLEOTIDE SEQUENCE [LARGE SCALE GENOMIC DNA]</scope>
    <source>
        <strain evidence="3 4">LZ166</strain>
    </source>
</reference>
<dbReference type="Proteomes" id="UP001556692">
    <property type="component" value="Unassembled WGS sequence"/>
</dbReference>
<dbReference type="EMBL" id="JBDPGJ010000001">
    <property type="protein sequence ID" value="MEX0404318.1"/>
    <property type="molecule type" value="Genomic_DNA"/>
</dbReference>
<dbReference type="SUPFAM" id="SSF51726">
    <property type="entry name" value="UROD/MetE-like"/>
    <property type="match status" value="1"/>
</dbReference>
<dbReference type="PANTHER" id="PTHR43844">
    <property type="entry name" value="METHIONINE SYNTHASE"/>
    <property type="match status" value="1"/>
</dbReference>
<sequence>MKLSTDRILTTHTGSMPRGEPLSSMLIEQEEGKRVDLKKLDDVTDDRVAYIIKKQIEVGIDIANDGEQGRVGFQTYVPQRWSGFGGKSSRPFGREFVDFPKFTERMQARIPKTGRVFDAPEAIDEVHYHGTAQLQKEIDRIKRQAGSAAANVSNWFMNAPSPGIIASTMLNAYYDTDEAYLDAIAKEIAQEYKAVVDAGYILQVDAPDLAMERVLLYQDLTDEEFVEQTQKHVNALNKALENIPRESVRLHVCWGNWEGPHCYDVEMEVLLPIVYQAKVGAIGLEFANPRHQHETTALKANRPPEDMAIIPGVIDSKSNFVEHPQVVANRILAVVDAVGDRERVIAGVDCGFGTFTGWEWVAEDVVWAKLKSLREGAAIASKQLWG</sequence>
<evidence type="ECO:0000313" key="3">
    <source>
        <dbReference type="EMBL" id="MEX0404318.1"/>
    </source>
</evidence>
<gene>
    <name evidence="3" type="ORF">ABGN05_01425</name>
</gene>
<dbReference type="RefSeq" id="WP_367952206.1">
    <property type="nucleotide sequence ID" value="NZ_JBDPGJ010000001.1"/>
</dbReference>
<proteinExistence type="predicted"/>
<protein>
    <submittedName>
        <fullName evidence="3">Cobalamin-independent methionine synthase II family protein</fullName>
    </submittedName>
</protein>
<feature type="domain" description="Cobalamin-independent methionine synthase MetE C-terminal/archaeal" evidence="2">
    <location>
        <begin position="168"/>
        <end position="364"/>
    </location>
</feature>
<dbReference type="InterPro" id="IPR002629">
    <property type="entry name" value="Met_Synth_C/arc"/>
</dbReference>
<name>A0ABV3SD89_9HYPH</name>
<keyword evidence="4" id="KW-1185">Reference proteome</keyword>
<dbReference type="PANTHER" id="PTHR43844:SF2">
    <property type="entry name" value="SYNTHASE, VITAMIN-B12 INDEPENDENT, PUTATIVE (AFU_ORTHOLOGUE AFUA_3G12060)-RELATED"/>
    <property type="match status" value="1"/>
</dbReference>
<dbReference type="Gene3D" id="3.20.20.210">
    <property type="match status" value="1"/>
</dbReference>